<sequence length="43" mass="4737">MLLKSDAEVRPVANLIRLRKTHLSGLDHTASLLPTPYSLLPTP</sequence>
<dbReference type="AlphaFoldDB" id="A0A9Q9UWA9"/>
<reference evidence="1" key="1">
    <citation type="journal article" date="2017" name="Proc. Natl. Acad. Sci. U.S.A.">
        <title>Comparative genomics uncovers the prolific and distinctive metabolic potential of the cyanobacterial genus Moorea.</title>
        <authorList>
            <person name="Leao T."/>
            <person name="Castelao G."/>
            <person name="Korobeynikov A."/>
            <person name="Monroe E.A."/>
            <person name="Podell S."/>
            <person name="Glukhov E."/>
            <person name="Allen E.E."/>
            <person name="Gerwick W.H."/>
            <person name="Gerwick L."/>
        </authorList>
    </citation>
    <scope>NUCLEOTIDE SEQUENCE</scope>
    <source>
        <strain evidence="1">JHB</strain>
    </source>
</reference>
<organism evidence="1">
    <name type="scientific">Moorena producens (strain JHB)</name>
    <dbReference type="NCBI Taxonomy" id="1454205"/>
    <lineage>
        <taxon>Bacteria</taxon>
        <taxon>Bacillati</taxon>
        <taxon>Cyanobacteriota</taxon>
        <taxon>Cyanophyceae</taxon>
        <taxon>Coleofasciculales</taxon>
        <taxon>Coleofasciculaceae</taxon>
        <taxon>Moorena</taxon>
    </lineage>
</organism>
<protein>
    <submittedName>
        <fullName evidence="1">Uncharacterized protein</fullName>
    </submittedName>
</protein>
<dbReference type="EMBL" id="CP017708">
    <property type="protein sequence ID" value="WAN69696.1"/>
    <property type="molecule type" value="Genomic_DNA"/>
</dbReference>
<name>A0A9Q9UWA9_MOOP1</name>
<evidence type="ECO:0000313" key="1">
    <source>
        <dbReference type="EMBL" id="WAN69696.1"/>
    </source>
</evidence>
<gene>
    <name evidence="1" type="ORF">BJP36_37000</name>
</gene>
<accession>A0A9Q9UWA9</accession>
<proteinExistence type="predicted"/>
<reference evidence="1" key="2">
    <citation type="submission" date="2022-10" db="EMBL/GenBank/DDBJ databases">
        <authorList>
            <person name="Ngo T.-E."/>
        </authorList>
    </citation>
    <scope>NUCLEOTIDE SEQUENCE</scope>
    <source>
        <strain evidence="1">JHB</strain>
    </source>
</reference>
<dbReference type="Proteomes" id="UP000176944">
    <property type="component" value="Chromosome"/>
</dbReference>